<accession>A0AAE0KQE3</accession>
<sequence>MQKHEFCVQTDAVAAHLKLVEAAVEHTEVTCHENMVAELQMPFYYENNERWEYQVLKYIEDVDLMELRKRLHKKYGGVIAGTLKAPRLTLADMTCKVNEVYPITDV</sequence>
<comment type="caution">
    <text evidence="1">The sequence shown here is derived from an EMBL/GenBank/DDBJ whole genome shotgun (WGS) entry which is preliminary data.</text>
</comment>
<dbReference type="EMBL" id="LGRX02021480">
    <property type="protein sequence ID" value="KAK3256624.1"/>
    <property type="molecule type" value="Genomic_DNA"/>
</dbReference>
<protein>
    <submittedName>
        <fullName evidence="1">Uncharacterized protein</fullName>
    </submittedName>
</protein>
<dbReference type="AlphaFoldDB" id="A0AAE0KQE3"/>
<organism evidence="1 2">
    <name type="scientific">Cymbomonas tetramitiformis</name>
    <dbReference type="NCBI Taxonomy" id="36881"/>
    <lineage>
        <taxon>Eukaryota</taxon>
        <taxon>Viridiplantae</taxon>
        <taxon>Chlorophyta</taxon>
        <taxon>Pyramimonadophyceae</taxon>
        <taxon>Pyramimonadales</taxon>
        <taxon>Pyramimonadaceae</taxon>
        <taxon>Cymbomonas</taxon>
    </lineage>
</organism>
<dbReference type="Proteomes" id="UP001190700">
    <property type="component" value="Unassembled WGS sequence"/>
</dbReference>
<keyword evidence="2" id="KW-1185">Reference proteome</keyword>
<gene>
    <name evidence="1" type="ORF">CYMTET_34241</name>
</gene>
<name>A0AAE0KQE3_9CHLO</name>
<reference evidence="1 2" key="1">
    <citation type="journal article" date="2015" name="Genome Biol. Evol.">
        <title>Comparative Genomics of a Bacterivorous Green Alga Reveals Evolutionary Causalities and Consequences of Phago-Mixotrophic Mode of Nutrition.</title>
        <authorList>
            <person name="Burns J.A."/>
            <person name="Paasch A."/>
            <person name="Narechania A."/>
            <person name="Kim E."/>
        </authorList>
    </citation>
    <scope>NUCLEOTIDE SEQUENCE [LARGE SCALE GENOMIC DNA]</scope>
    <source>
        <strain evidence="1 2">PLY_AMNH</strain>
    </source>
</reference>
<evidence type="ECO:0000313" key="1">
    <source>
        <dbReference type="EMBL" id="KAK3256624.1"/>
    </source>
</evidence>
<proteinExistence type="predicted"/>
<evidence type="ECO:0000313" key="2">
    <source>
        <dbReference type="Proteomes" id="UP001190700"/>
    </source>
</evidence>